<gene>
    <name evidence="3" type="ORF">Slati_3008800</name>
</gene>
<comment type="caution">
    <text evidence="3">The sequence shown here is derived from an EMBL/GenBank/DDBJ whole genome shotgun (WGS) entry which is preliminary data.</text>
</comment>
<dbReference type="Pfam" id="PF03364">
    <property type="entry name" value="Polyketide_cyc"/>
    <property type="match status" value="1"/>
</dbReference>
<dbReference type="InterPro" id="IPR005031">
    <property type="entry name" value="COQ10_START"/>
</dbReference>
<feature type="region of interest" description="Disordered" evidence="1">
    <location>
        <begin position="138"/>
        <end position="168"/>
    </location>
</feature>
<reference evidence="3" key="2">
    <citation type="journal article" date="2024" name="Plant">
        <title>Genomic evolution and insights into agronomic trait innovations of Sesamum species.</title>
        <authorList>
            <person name="Miao H."/>
            <person name="Wang L."/>
            <person name="Qu L."/>
            <person name="Liu H."/>
            <person name="Sun Y."/>
            <person name="Le M."/>
            <person name="Wang Q."/>
            <person name="Wei S."/>
            <person name="Zheng Y."/>
            <person name="Lin W."/>
            <person name="Duan Y."/>
            <person name="Cao H."/>
            <person name="Xiong S."/>
            <person name="Wang X."/>
            <person name="Wei L."/>
            <person name="Li C."/>
            <person name="Ma Q."/>
            <person name="Ju M."/>
            <person name="Zhao R."/>
            <person name="Li G."/>
            <person name="Mu C."/>
            <person name="Tian Q."/>
            <person name="Mei H."/>
            <person name="Zhang T."/>
            <person name="Gao T."/>
            <person name="Zhang H."/>
        </authorList>
    </citation>
    <scope>NUCLEOTIDE SEQUENCE</scope>
    <source>
        <strain evidence="3">KEN1</strain>
    </source>
</reference>
<proteinExistence type="predicted"/>
<evidence type="ECO:0000313" key="3">
    <source>
        <dbReference type="EMBL" id="KAL0428340.1"/>
    </source>
</evidence>
<sequence>MLGLESTVSLLQHVYSLLGTPVHVITTEAFDNAYTLMLLEMQSYCNIQLITSQSILSSFLEQMTPLFSTTATLSCASTTTIPKLSVAKSLSNSRCPNLTGPFIVLEAESAFLPNTPRKWKPYDLANVRFLQQKKPLGLLWGDSGNTPEAENDDNGSGDEHSEQDVCDPPPDFEILDDGIEIAIKKTGKNSRRITSKVAVQASLQTVWDILTDYERLADFIPGLAVSQLLEKRDKFARLFQEVKQNPGDSQSDSVVGEEYQTTLLYIVLVKPKVWLPVRLVEGRLCKEIRSNLSCIREEAEKAFQNTNFAYSRFACLK</sequence>
<reference evidence="3" key="1">
    <citation type="submission" date="2020-06" db="EMBL/GenBank/DDBJ databases">
        <authorList>
            <person name="Li T."/>
            <person name="Hu X."/>
            <person name="Zhang T."/>
            <person name="Song X."/>
            <person name="Zhang H."/>
            <person name="Dai N."/>
            <person name="Sheng W."/>
            <person name="Hou X."/>
            <person name="Wei L."/>
        </authorList>
    </citation>
    <scope>NUCLEOTIDE SEQUENCE</scope>
    <source>
        <strain evidence="3">KEN1</strain>
        <tissue evidence="3">Leaf</tissue>
    </source>
</reference>
<dbReference type="SUPFAM" id="SSF55961">
    <property type="entry name" value="Bet v1-like"/>
    <property type="match status" value="1"/>
</dbReference>
<evidence type="ECO:0000256" key="1">
    <source>
        <dbReference type="SAM" id="MobiDB-lite"/>
    </source>
</evidence>
<dbReference type="EMBL" id="JACGWN010000010">
    <property type="protein sequence ID" value="KAL0428340.1"/>
    <property type="molecule type" value="Genomic_DNA"/>
</dbReference>
<dbReference type="InterPro" id="IPR023393">
    <property type="entry name" value="START-like_dom_sf"/>
</dbReference>
<dbReference type="Gene3D" id="3.30.530.20">
    <property type="match status" value="1"/>
</dbReference>
<evidence type="ECO:0000259" key="2">
    <source>
        <dbReference type="Pfam" id="PF03364"/>
    </source>
</evidence>
<dbReference type="PANTHER" id="PTHR34060:SF1">
    <property type="entry name" value="POLYKETIDE CYCLASE _ DEHYDRASE AND LIPID TRANSPORT PROTEIN"/>
    <property type="match status" value="1"/>
</dbReference>
<name>A0AAW2VJB4_9LAMI</name>
<feature type="domain" description="Coenzyme Q-binding protein COQ10 START" evidence="2">
    <location>
        <begin position="199"/>
        <end position="240"/>
    </location>
</feature>
<protein>
    <recommendedName>
        <fullName evidence="2">Coenzyme Q-binding protein COQ10 START domain-containing protein</fullName>
    </recommendedName>
</protein>
<dbReference type="AlphaFoldDB" id="A0AAW2VJB4"/>
<dbReference type="PANTHER" id="PTHR34060">
    <property type="entry name" value="POLYKETIDE CYCLASE / DEHYDRASE AND LIPID TRANSPORT PROTEIN"/>
    <property type="match status" value="1"/>
</dbReference>
<accession>A0AAW2VJB4</accession>
<organism evidence="3">
    <name type="scientific">Sesamum latifolium</name>
    <dbReference type="NCBI Taxonomy" id="2727402"/>
    <lineage>
        <taxon>Eukaryota</taxon>
        <taxon>Viridiplantae</taxon>
        <taxon>Streptophyta</taxon>
        <taxon>Embryophyta</taxon>
        <taxon>Tracheophyta</taxon>
        <taxon>Spermatophyta</taxon>
        <taxon>Magnoliopsida</taxon>
        <taxon>eudicotyledons</taxon>
        <taxon>Gunneridae</taxon>
        <taxon>Pentapetalae</taxon>
        <taxon>asterids</taxon>
        <taxon>lamiids</taxon>
        <taxon>Lamiales</taxon>
        <taxon>Pedaliaceae</taxon>
        <taxon>Sesamum</taxon>
    </lineage>
</organism>